<dbReference type="Pfam" id="PF13379">
    <property type="entry name" value="NMT1_2"/>
    <property type="match status" value="1"/>
</dbReference>
<dbReference type="Gene3D" id="3.40.190.10">
    <property type="entry name" value="Periplasmic binding protein-like II"/>
    <property type="match status" value="2"/>
</dbReference>
<dbReference type="PROSITE" id="PS51257">
    <property type="entry name" value="PROKAR_LIPOPROTEIN"/>
    <property type="match status" value="1"/>
</dbReference>
<dbReference type="InterPro" id="IPR006311">
    <property type="entry name" value="TAT_signal"/>
</dbReference>
<dbReference type="NCBIfam" id="TIGR01409">
    <property type="entry name" value="TAT_signal_seq"/>
    <property type="match status" value="1"/>
</dbReference>
<dbReference type="PANTHER" id="PTHR30024:SF42">
    <property type="entry name" value="ALIPHATIC SULFONATES-BINDING PROTEIN-RELATED"/>
    <property type="match status" value="1"/>
</dbReference>
<dbReference type="AlphaFoldDB" id="A0ABD5Z4S0"/>
<name>A0ABD5Z4S0_9EURY</name>
<dbReference type="Pfam" id="PF10518">
    <property type="entry name" value="TAT_signal"/>
    <property type="match status" value="1"/>
</dbReference>
<dbReference type="SUPFAM" id="SSF53850">
    <property type="entry name" value="Periplasmic binding protein-like II"/>
    <property type="match status" value="1"/>
</dbReference>
<sequence>MRHSFEQSRRTFLKTTGAAGAAGLTGLAGCAGGSPDELTVAYMPIYPDMQHFVMEKEGYYGELDAEVKATEFTDGPSIIQAYAGGGFDVALFGIVPALITIAKTGSSKVTAANIQNAMKILASDEFADMYAEHGADAFQEFEEQKGRKFTFGTFPSGSTPDILLRYWLRNELGLDPQTAVNIKGLGGAGPVRQALLAGEIDGTSIMEPIPTIIEAKDAPFQSIAWAGNFMPGQPAAVALMRDDLRKNRTDLAEGFVEQHVRATNFTHDNPDAAAKDAAQVIGTDVLPVDIAQQAMQSKASDFISNPHEIAEPTKVFAEYTSRLKGIEKLSNDQVFDFSVYDSVVEE</sequence>
<reference evidence="1 2" key="1">
    <citation type="journal article" date="2019" name="Int. J. Syst. Evol. Microbiol.">
        <title>The Global Catalogue of Microorganisms (GCM) 10K type strain sequencing project: providing services to taxonomists for standard genome sequencing and annotation.</title>
        <authorList>
            <consortium name="The Broad Institute Genomics Platform"/>
            <consortium name="The Broad Institute Genome Sequencing Center for Infectious Disease"/>
            <person name="Wu L."/>
            <person name="Ma J."/>
        </authorList>
    </citation>
    <scope>NUCLEOTIDE SEQUENCE [LARGE SCALE GENOMIC DNA]</scope>
    <source>
        <strain evidence="1 2">XZGYJ-43</strain>
    </source>
</reference>
<evidence type="ECO:0000313" key="1">
    <source>
        <dbReference type="EMBL" id="MFC7200156.1"/>
    </source>
</evidence>
<protein>
    <submittedName>
        <fullName evidence="1">ABC transporter substrate-binding protein</fullName>
    </submittedName>
</protein>
<organism evidence="1 2">
    <name type="scientific">Halospeciosus flavus</name>
    <dbReference type="NCBI Taxonomy" id="3032283"/>
    <lineage>
        <taxon>Archaea</taxon>
        <taxon>Methanobacteriati</taxon>
        <taxon>Methanobacteriota</taxon>
        <taxon>Stenosarchaea group</taxon>
        <taxon>Halobacteria</taxon>
        <taxon>Halobacteriales</taxon>
        <taxon>Halobacteriaceae</taxon>
        <taxon>Halospeciosus</taxon>
    </lineage>
</organism>
<dbReference type="PROSITE" id="PS51318">
    <property type="entry name" value="TAT"/>
    <property type="match status" value="1"/>
</dbReference>
<gene>
    <name evidence="1" type="ORF">ACFQJ9_12170</name>
</gene>
<keyword evidence="2" id="KW-1185">Reference proteome</keyword>
<proteinExistence type="predicted"/>
<dbReference type="InterPro" id="IPR019546">
    <property type="entry name" value="TAT_signal_bac_arc"/>
</dbReference>
<evidence type="ECO:0000313" key="2">
    <source>
        <dbReference type="Proteomes" id="UP001596447"/>
    </source>
</evidence>
<dbReference type="RefSeq" id="WP_279526946.1">
    <property type="nucleotide sequence ID" value="NZ_CP122312.1"/>
</dbReference>
<dbReference type="PANTHER" id="PTHR30024">
    <property type="entry name" value="ALIPHATIC SULFONATES-BINDING PROTEIN-RELATED"/>
    <property type="match status" value="1"/>
</dbReference>
<comment type="caution">
    <text evidence="1">The sequence shown here is derived from an EMBL/GenBank/DDBJ whole genome shotgun (WGS) entry which is preliminary data.</text>
</comment>
<accession>A0ABD5Z4S0</accession>
<dbReference type="EMBL" id="JBHTAR010000011">
    <property type="protein sequence ID" value="MFC7200156.1"/>
    <property type="molecule type" value="Genomic_DNA"/>
</dbReference>
<dbReference type="Proteomes" id="UP001596447">
    <property type="component" value="Unassembled WGS sequence"/>
</dbReference>